<evidence type="ECO:0000256" key="2">
    <source>
        <dbReference type="SAM" id="Phobius"/>
    </source>
</evidence>
<feature type="compositionally biased region" description="Polar residues" evidence="1">
    <location>
        <begin position="86"/>
        <end position="99"/>
    </location>
</feature>
<feature type="compositionally biased region" description="Polar residues" evidence="1">
    <location>
        <begin position="314"/>
        <end position="324"/>
    </location>
</feature>
<dbReference type="PANTHER" id="PTHR36819:SF1">
    <property type="entry name" value="REGULATOR OF PHOSPHOLIPASE D SRF1"/>
    <property type="match status" value="1"/>
</dbReference>
<dbReference type="PANTHER" id="PTHR36819">
    <property type="entry name" value="REGULATOR OF PHOSPHOLIPASE D SRF1"/>
    <property type="match status" value="1"/>
</dbReference>
<feature type="transmembrane region" description="Helical" evidence="2">
    <location>
        <begin position="542"/>
        <end position="566"/>
    </location>
</feature>
<feature type="compositionally biased region" description="Low complexity" evidence="1">
    <location>
        <begin position="104"/>
        <end position="126"/>
    </location>
</feature>
<dbReference type="Proteomes" id="UP000239563">
    <property type="component" value="Chromosome I"/>
</dbReference>
<feature type="compositionally biased region" description="Polar residues" evidence="1">
    <location>
        <begin position="432"/>
        <end position="443"/>
    </location>
</feature>
<feature type="compositionally biased region" description="Low complexity" evidence="1">
    <location>
        <begin position="267"/>
        <end position="278"/>
    </location>
</feature>
<accession>A0A2N8U7Z2</accession>
<feature type="region of interest" description="Disordered" evidence="1">
    <location>
        <begin position="305"/>
        <end position="383"/>
    </location>
</feature>
<feature type="compositionally biased region" description="Polar residues" evidence="1">
    <location>
        <begin position="152"/>
        <end position="162"/>
    </location>
</feature>
<feature type="compositionally biased region" description="Low complexity" evidence="1">
    <location>
        <begin position="32"/>
        <end position="58"/>
    </location>
</feature>
<keyword evidence="2" id="KW-0812">Transmembrane</keyword>
<organism evidence="3 4">
    <name type="scientific">Sporisorium reilianum f. sp. reilianum</name>
    <dbReference type="NCBI Taxonomy" id="72559"/>
    <lineage>
        <taxon>Eukaryota</taxon>
        <taxon>Fungi</taxon>
        <taxon>Dikarya</taxon>
        <taxon>Basidiomycota</taxon>
        <taxon>Ustilaginomycotina</taxon>
        <taxon>Ustilaginomycetes</taxon>
        <taxon>Ustilaginales</taxon>
        <taxon>Ustilaginaceae</taxon>
        <taxon>Sporisorium</taxon>
    </lineage>
</organism>
<keyword evidence="2" id="KW-0472">Membrane</keyword>
<name>A0A2N8U7Z2_9BASI</name>
<feature type="transmembrane region" description="Helical" evidence="2">
    <location>
        <begin position="578"/>
        <end position="599"/>
    </location>
</feature>
<protein>
    <submittedName>
        <fullName evidence="3">Uncharacterized protein</fullName>
    </submittedName>
</protein>
<dbReference type="GO" id="GO:0000324">
    <property type="term" value="C:fungal-type vacuole"/>
    <property type="evidence" value="ECO:0007669"/>
    <property type="project" value="TreeGrafter"/>
</dbReference>
<feature type="region of interest" description="Disordered" evidence="1">
    <location>
        <begin position="498"/>
        <end position="517"/>
    </location>
</feature>
<feature type="compositionally biased region" description="Polar residues" evidence="1">
    <location>
        <begin position="1"/>
        <end position="12"/>
    </location>
</feature>
<feature type="region of interest" description="Disordered" evidence="1">
    <location>
        <begin position="408"/>
        <end position="466"/>
    </location>
</feature>
<dbReference type="EMBL" id="LT795054">
    <property type="protein sequence ID" value="SJX60829.1"/>
    <property type="molecule type" value="Genomic_DNA"/>
</dbReference>
<dbReference type="AlphaFoldDB" id="A0A2N8U7Z2"/>
<feature type="compositionally biased region" description="Basic and acidic residues" evidence="1">
    <location>
        <begin position="444"/>
        <end position="458"/>
    </location>
</feature>
<sequence length="715" mass="77319">MSSVDGTSSSERPSGLAPALNLDALTGQAKATTTTTTTGDNPSTATQQPSASTTTAAPSKDDAGVQRKHAEHHSRPTSIMAPSVQFDEQNLQATPSAAQRRSENASLPSSPASGSNLLSSSPAAGAKPSLQQRKEAARARASQSHHRISSRTSAAGSSVNNTAGGSRSAAGSRRSKANPAIVTVPVWARDESPSPPLSPVASPQAHSVPRSLRDMESLHLPAAEMRIEDRSEPAASSEQRSDAAAPQDDAHVLGKTSLAFDRAVSPEAVEQAEAQEAQSTSPDRWWTFTLPQKYRSRLHEHHLRMAFQRERMQSESQENITPSKRPSRSRRDGSNSKKQQQPQQRQNSNSDSSRSHASSSDDDSDIEMHERTSRERGEPHHGYGLGAGVWNGMAAGLGASGLLNNKHHGAARSAKATSPNGLGNGETDQRRQASPSPDGTSTTRVDDRDLEKQHKLGQEPDYPTMSFKARVENPDVFTVHQPATPGWASPWKPEARGHGGLHGTGYFPRTDSGRTVGSQDGRMNGWYEAWKHFLIHNPFVPLLFRTINIAFTSATLAVAIKLLAILRQEDANDAVGASPLVAIIFAPLSLLHVGFQIWVEYFGRPIGLWTVQSKLSYTVVELVFICLWSSELSLTFDNYFTSTLVCVNYGSPYVGPREPPANRPSPLNNPSRKPYVCRLQGSLIGLVFVSLLAYLIVLTVSLFRIFVRVTGGGRR</sequence>
<keyword evidence="2" id="KW-1133">Transmembrane helix</keyword>
<feature type="compositionally biased region" description="Low complexity" evidence="1">
    <location>
        <begin position="163"/>
        <end position="172"/>
    </location>
</feature>
<evidence type="ECO:0000256" key="1">
    <source>
        <dbReference type="SAM" id="MobiDB-lite"/>
    </source>
</evidence>
<proteinExistence type="predicted"/>
<feature type="region of interest" description="Disordered" evidence="1">
    <location>
        <begin position="1"/>
        <end position="287"/>
    </location>
</feature>
<evidence type="ECO:0000313" key="4">
    <source>
        <dbReference type="Proteomes" id="UP000239563"/>
    </source>
</evidence>
<dbReference type="InterPro" id="IPR037737">
    <property type="entry name" value="Srf1"/>
</dbReference>
<dbReference type="GO" id="GO:0071944">
    <property type="term" value="C:cell periphery"/>
    <property type="evidence" value="ECO:0007669"/>
    <property type="project" value="TreeGrafter"/>
</dbReference>
<feature type="compositionally biased region" description="Basic and acidic residues" evidence="1">
    <location>
        <begin position="366"/>
        <end position="381"/>
    </location>
</feature>
<feature type="transmembrane region" description="Helical" evidence="2">
    <location>
        <begin position="683"/>
        <end position="707"/>
    </location>
</feature>
<reference evidence="3 4" key="1">
    <citation type="submission" date="2017-02" db="EMBL/GenBank/DDBJ databases">
        <authorList>
            <person name="Peterson S.W."/>
        </authorList>
    </citation>
    <scope>NUCLEOTIDE SEQUENCE [LARGE SCALE GENOMIC DNA]</scope>
    <source>
        <strain evidence="3 4">SRS1_H2-8</strain>
    </source>
</reference>
<feature type="compositionally biased region" description="Low complexity" evidence="1">
    <location>
        <begin position="336"/>
        <end position="358"/>
    </location>
</feature>
<gene>
    <name evidence="3" type="ORF">SRS1_12055</name>
</gene>
<evidence type="ECO:0000313" key="3">
    <source>
        <dbReference type="EMBL" id="SJX60829.1"/>
    </source>
</evidence>